<dbReference type="PROSITE" id="PS51186">
    <property type="entry name" value="GNAT"/>
    <property type="match status" value="1"/>
</dbReference>
<feature type="domain" description="N-acetyltransferase" evidence="1">
    <location>
        <begin position="5"/>
        <end position="159"/>
    </location>
</feature>
<evidence type="ECO:0000313" key="2">
    <source>
        <dbReference type="EMBL" id="MDT8758522.1"/>
    </source>
</evidence>
<gene>
    <name evidence="2" type="ORF">MZO42_07415</name>
</gene>
<dbReference type="InterPro" id="IPR016181">
    <property type="entry name" value="Acyl_CoA_acyltransferase"/>
</dbReference>
<proteinExistence type="predicted"/>
<sequence>MVDDIRIERASDTGDMDAVAALFRGYAASLPVDLDYQGFDEELAALPGKYAVPRGALLLARDASGAALACVGLRPLDAEGLCEMKRLYLLPAARGTGLGRALAEAVVAEARGLGYCELRLDTLPSMARAIAMYTAMGFERIAAYYAPTPPGTVFMALKL</sequence>
<dbReference type="SUPFAM" id="SSF55729">
    <property type="entry name" value="Acyl-CoA N-acyltransferases (Nat)"/>
    <property type="match status" value="1"/>
</dbReference>
<dbReference type="EMBL" id="JALMLT010000002">
    <property type="protein sequence ID" value="MDT8758522.1"/>
    <property type="molecule type" value="Genomic_DNA"/>
</dbReference>
<dbReference type="PANTHER" id="PTHR43305:SF1">
    <property type="entry name" value="FAMILY N-ACETYLTRANSFERASE, PUTATIVE (AFU_ORTHOLOGUE AFUA_2G01380)-RELATED"/>
    <property type="match status" value="1"/>
</dbReference>
<dbReference type="Pfam" id="PF00583">
    <property type="entry name" value="Acetyltransf_1"/>
    <property type="match status" value="1"/>
</dbReference>
<dbReference type="InterPro" id="IPR000182">
    <property type="entry name" value="GNAT_dom"/>
</dbReference>
<dbReference type="Gene3D" id="3.40.630.30">
    <property type="match status" value="1"/>
</dbReference>
<accession>A0ABU3N414</accession>
<comment type="caution">
    <text evidence="2">The sequence shown here is derived from an EMBL/GenBank/DDBJ whole genome shotgun (WGS) entry which is preliminary data.</text>
</comment>
<dbReference type="InterPro" id="IPR052777">
    <property type="entry name" value="Acetyltransferase_Enz"/>
</dbReference>
<organism evidence="2">
    <name type="scientific">Sphingomonas psychrotolerans</name>
    <dbReference type="NCBI Taxonomy" id="1327635"/>
    <lineage>
        <taxon>Bacteria</taxon>
        <taxon>Pseudomonadati</taxon>
        <taxon>Pseudomonadota</taxon>
        <taxon>Alphaproteobacteria</taxon>
        <taxon>Sphingomonadales</taxon>
        <taxon>Sphingomonadaceae</taxon>
        <taxon>Sphingomonas</taxon>
    </lineage>
</organism>
<protein>
    <submittedName>
        <fullName evidence="2">GNAT family N-acetyltransferase</fullName>
    </submittedName>
</protein>
<name>A0ABU3N414_9SPHN</name>
<dbReference type="PANTHER" id="PTHR43305">
    <property type="entry name" value="FAMILY N-ACETYLTRANSFERASE, PUTATIVE (AFU_ORTHOLOGUE AFUA_2G01380)-RELATED"/>
    <property type="match status" value="1"/>
</dbReference>
<reference evidence="2" key="1">
    <citation type="submission" date="2022-04" db="EMBL/GenBank/DDBJ databases">
        <title>Tomato heritable bacteria conferring resistance against bacterial wilt.</title>
        <authorList>
            <person name="Yin J."/>
        </authorList>
    </citation>
    <scope>NUCLEOTIDE SEQUENCE</scope>
    <source>
        <strain evidence="2">Cra20</strain>
    </source>
</reference>
<evidence type="ECO:0000259" key="1">
    <source>
        <dbReference type="PROSITE" id="PS51186"/>
    </source>
</evidence>